<sequence length="77" mass="8168">MSRQGPVPGEIYIEFHPVGQQVKVTAIDASTGIEVVVIGPSKAASADLKNLAVRKLLRRIEREAPPAAPSPARGRVV</sequence>
<proteinExistence type="predicted"/>
<evidence type="ECO:0000313" key="3">
    <source>
        <dbReference type="Proteomes" id="UP000615687"/>
    </source>
</evidence>
<dbReference type="Proteomes" id="UP000615687">
    <property type="component" value="Unassembled WGS sequence"/>
</dbReference>
<comment type="caution">
    <text evidence="2">The sequence shown here is derived from an EMBL/GenBank/DDBJ whole genome shotgun (WGS) entry which is preliminary data.</text>
</comment>
<gene>
    <name evidence="2" type="ORF">IG617_02130</name>
</gene>
<evidence type="ECO:0000259" key="1">
    <source>
        <dbReference type="Pfam" id="PF21839"/>
    </source>
</evidence>
<organism evidence="2 3">
    <name type="scientific">Roseibium polysiphoniae</name>
    <dbReference type="NCBI Taxonomy" id="2571221"/>
    <lineage>
        <taxon>Bacteria</taxon>
        <taxon>Pseudomonadati</taxon>
        <taxon>Pseudomonadota</taxon>
        <taxon>Alphaproteobacteria</taxon>
        <taxon>Hyphomicrobiales</taxon>
        <taxon>Stappiaceae</taxon>
        <taxon>Roseibium</taxon>
    </lineage>
</organism>
<keyword evidence="3" id="KW-1185">Reference proteome</keyword>
<dbReference type="InterPro" id="IPR054193">
    <property type="entry name" value="DUF6898"/>
</dbReference>
<dbReference type="Pfam" id="PF21839">
    <property type="entry name" value="DUF6898"/>
    <property type="match status" value="1"/>
</dbReference>
<accession>A0ABR9C7K7</accession>
<feature type="domain" description="DUF6898" evidence="1">
    <location>
        <begin position="8"/>
        <end position="63"/>
    </location>
</feature>
<evidence type="ECO:0000313" key="2">
    <source>
        <dbReference type="EMBL" id="MBD8875075.1"/>
    </source>
</evidence>
<protein>
    <submittedName>
        <fullName evidence="2">Serine hydroxymethyltransferase</fullName>
    </submittedName>
</protein>
<dbReference type="RefSeq" id="WP_153769593.1">
    <property type="nucleotide sequence ID" value="NZ_JACYXJ010000001.1"/>
</dbReference>
<name>A0ABR9C7K7_9HYPH</name>
<reference evidence="2 3" key="1">
    <citation type="submission" date="2020-09" db="EMBL/GenBank/DDBJ databases">
        <title>The genome sequence of type strain Labrenzia polysiphoniae KACC 19711.</title>
        <authorList>
            <person name="Liu Y."/>
        </authorList>
    </citation>
    <scope>NUCLEOTIDE SEQUENCE [LARGE SCALE GENOMIC DNA]</scope>
    <source>
        <strain evidence="2 3">KACC 19711</strain>
    </source>
</reference>
<dbReference type="EMBL" id="JACYXJ010000001">
    <property type="protein sequence ID" value="MBD8875075.1"/>
    <property type="molecule type" value="Genomic_DNA"/>
</dbReference>